<dbReference type="EMBL" id="PCRE01000031">
    <property type="protein sequence ID" value="PIP15001.1"/>
    <property type="molecule type" value="Genomic_DNA"/>
</dbReference>
<accession>A0A2G9Y915</accession>
<comment type="similarity">
    <text evidence="1">Belongs to the phD/YefM antitoxin family.</text>
</comment>
<evidence type="ECO:0008006" key="4">
    <source>
        <dbReference type="Google" id="ProtNLM"/>
    </source>
</evidence>
<name>A0A2G9Y915_9BACT</name>
<protein>
    <recommendedName>
        <fullName evidence="4">Antitoxin</fullName>
    </recommendedName>
</protein>
<sequence length="93" mass="10796">MIQQLINDEKFTNIQKAQAGLTRLFLNAENTSSFYRVLKNDKSLGVLVPNKIWMSLVEDLEALSSPNYRNRISKARRDKKTYPFSYVKKQLGL</sequence>
<proteinExistence type="inferred from homology"/>
<dbReference type="SUPFAM" id="SSF143120">
    <property type="entry name" value="YefM-like"/>
    <property type="match status" value="1"/>
</dbReference>
<gene>
    <name evidence="2" type="ORF">COX47_02110</name>
</gene>
<evidence type="ECO:0000313" key="2">
    <source>
        <dbReference type="EMBL" id="PIP15001.1"/>
    </source>
</evidence>
<dbReference type="AlphaFoldDB" id="A0A2G9Y915"/>
<comment type="caution">
    <text evidence="2">The sequence shown here is derived from an EMBL/GenBank/DDBJ whole genome shotgun (WGS) entry which is preliminary data.</text>
</comment>
<organism evidence="2 3">
    <name type="scientific">Candidatus Roizmanbacteria bacterium CG23_combo_of_CG06-09_8_20_14_all_35_49</name>
    <dbReference type="NCBI Taxonomy" id="1974863"/>
    <lineage>
        <taxon>Bacteria</taxon>
        <taxon>Candidatus Roizmaniibacteriota</taxon>
    </lineage>
</organism>
<dbReference type="Proteomes" id="UP000231025">
    <property type="component" value="Unassembled WGS sequence"/>
</dbReference>
<reference evidence="2 3" key="1">
    <citation type="submission" date="2017-09" db="EMBL/GenBank/DDBJ databases">
        <title>Depth-based differentiation of microbial function through sediment-hosted aquifers and enrichment of novel symbionts in the deep terrestrial subsurface.</title>
        <authorList>
            <person name="Probst A.J."/>
            <person name="Ladd B."/>
            <person name="Jarett J.K."/>
            <person name="Geller-Mcgrath D.E."/>
            <person name="Sieber C.M."/>
            <person name="Emerson J.B."/>
            <person name="Anantharaman K."/>
            <person name="Thomas B.C."/>
            <person name="Malmstrom R."/>
            <person name="Stieglmeier M."/>
            <person name="Klingl A."/>
            <person name="Woyke T."/>
            <person name="Ryan C.M."/>
            <person name="Banfield J.F."/>
        </authorList>
    </citation>
    <scope>NUCLEOTIDE SEQUENCE [LARGE SCALE GENOMIC DNA]</scope>
    <source>
        <strain evidence="2">CG23_combo_of_CG06-09_8_20_14_all_35_49</strain>
    </source>
</reference>
<evidence type="ECO:0000256" key="1">
    <source>
        <dbReference type="ARBA" id="ARBA00009981"/>
    </source>
</evidence>
<dbReference type="InterPro" id="IPR036165">
    <property type="entry name" value="YefM-like_sf"/>
</dbReference>
<evidence type="ECO:0000313" key="3">
    <source>
        <dbReference type="Proteomes" id="UP000231025"/>
    </source>
</evidence>